<keyword evidence="1" id="KW-0472">Membrane</keyword>
<dbReference type="EMBL" id="JABSOD010000002">
    <property type="protein sequence ID" value="NRQ41281.1"/>
    <property type="molecule type" value="Genomic_DNA"/>
</dbReference>
<organism evidence="2 3">
    <name type="scientific">Rheinheimera lutimaris</name>
    <dbReference type="NCBI Taxonomy" id="2740584"/>
    <lineage>
        <taxon>Bacteria</taxon>
        <taxon>Pseudomonadati</taxon>
        <taxon>Pseudomonadota</taxon>
        <taxon>Gammaproteobacteria</taxon>
        <taxon>Chromatiales</taxon>
        <taxon>Chromatiaceae</taxon>
        <taxon>Rheinheimera</taxon>
    </lineage>
</organism>
<dbReference type="RefSeq" id="WP_173499537.1">
    <property type="nucleotide sequence ID" value="NZ_JABSOD010000002.1"/>
</dbReference>
<dbReference type="AlphaFoldDB" id="A0A7Y5EHI5"/>
<proteinExistence type="predicted"/>
<keyword evidence="1" id="KW-1133">Transmembrane helix</keyword>
<protein>
    <submittedName>
        <fullName evidence="2">DUF2569 domain-containing protein</fullName>
    </submittedName>
</protein>
<dbReference type="Proteomes" id="UP000523161">
    <property type="component" value="Unassembled WGS sequence"/>
</dbReference>
<name>A0A7Y5EHI5_9GAMM</name>
<evidence type="ECO:0000313" key="2">
    <source>
        <dbReference type="EMBL" id="NRQ41281.1"/>
    </source>
</evidence>
<feature type="transmembrane region" description="Helical" evidence="1">
    <location>
        <begin position="98"/>
        <end position="119"/>
    </location>
</feature>
<keyword evidence="3" id="KW-1185">Reference proteome</keyword>
<evidence type="ECO:0000313" key="3">
    <source>
        <dbReference type="Proteomes" id="UP000523161"/>
    </source>
</evidence>
<feature type="transmembrane region" description="Helical" evidence="1">
    <location>
        <begin position="131"/>
        <end position="148"/>
    </location>
</feature>
<dbReference type="Pfam" id="PF10754">
    <property type="entry name" value="DUF2569"/>
    <property type="match status" value="1"/>
</dbReference>
<keyword evidence="1" id="KW-0812">Transmembrane</keyword>
<feature type="transmembrane region" description="Helical" evidence="1">
    <location>
        <begin position="60"/>
        <end position="86"/>
    </location>
</feature>
<evidence type="ECO:0000256" key="1">
    <source>
        <dbReference type="SAM" id="Phobius"/>
    </source>
</evidence>
<feature type="transmembrane region" description="Helical" evidence="1">
    <location>
        <begin position="12"/>
        <end position="40"/>
    </location>
</feature>
<reference evidence="2 3" key="1">
    <citation type="submission" date="2020-06" db="EMBL/GenBank/DDBJ databases">
        <title>Rheinheimera sp. nov., a marine bacterium isolated from coastal.</title>
        <authorList>
            <person name="Yu Q."/>
            <person name="Qi Y."/>
            <person name="Pu J."/>
        </authorList>
    </citation>
    <scope>NUCLEOTIDE SEQUENCE [LARGE SCALE GENOMIC DNA]</scope>
    <source>
        <strain evidence="2 3">YQF-2</strain>
    </source>
</reference>
<accession>A0A7Y5EHI5</accession>
<dbReference type="InterPro" id="IPR019690">
    <property type="entry name" value="DUF2569"/>
</dbReference>
<gene>
    <name evidence="2" type="ORF">HRH59_01640</name>
</gene>
<comment type="caution">
    <text evidence="2">The sequence shown here is derived from an EMBL/GenBank/DDBJ whole genome shotgun (WGS) entry which is preliminary data.</text>
</comment>
<sequence>MSGNSDLQGLGGWLILVGIGVIVSPFRLILEMGPLFYSLFTNGSFEYLTTPGTEAYHELWWPLLMFELVFNVLMLTAAVGLIYLFFSKHYLFPKAYIAVALISIIFIPLDAWFGSFVITDEPMFDPETTKAFVRVLIGAAIWVPYMLVSERVKATFVEHLPGELQQQDTSEASTSA</sequence>